<protein>
    <submittedName>
        <fullName evidence="1">Uncharacterized protein</fullName>
    </submittedName>
</protein>
<reference evidence="1" key="2">
    <citation type="journal article" date="2015" name="Fish Shellfish Immunol.">
        <title>Early steps in the European eel (Anguilla anguilla)-Vibrio vulnificus interaction in the gills: Role of the RtxA13 toxin.</title>
        <authorList>
            <person name="Callol A."/>
            <person name="Pajuelo D."/>
            <person name="Ebbesson L."/>
            <person name="Teles M."/>
            <person name="MacKenzie S."/>
            <person name="Amaro C."/>
        </authorList>
    </citation>
    <scope>NUCLEOTIDE SEQUENCE</scope>
</reference>
<reference evidence="1" key="1">
    <citation type="submission" date="2014-11" db="EMBL/GenBank/DDBJ databases">
        <authorList>
            <person name="Amaro Gonzalez C."/>
        </authorList>
    </citation>
    <scope>NUCLEOTIDE SEQUENCE</scope>
</reference>
<dbReference type="EMBL" id="GBXM01055427">
    <property type="protein sequence ID" value="JAH53150.1"/>
    <property type="molecule type" value="Transcribed_RNA"/>
</dbReference>
<accession>A0A0E9TJS7</accession>
<evidence type="ECO:0000313" key="1">
    <source>
        <dbReference type="EMBL" id="JAH53150.1"/>
    </source>
</evidence>
<organism evidence="1">
    <name type="scientific">Anguilla anguilla</name>
    <name type="common">European freshwater eel</name>
    <name type="synonym">Muraena anguilla</name>
    <dbReference type="NCBI Taxonomy" id="7936"/>
    <lineage>
        <taxon>Eukaryota</taxon>
        <taxon>Metazoa</taxon>
        <taxon>Chordata</taxon>
        <taxon>Craniata</taxon>
        <taxon>Vertebrata</taxon>
        <taxon>Euteleostomi</taxon>
        <taxon>Actinopterygii</taxon>
        <taxon>Neopterygii</taxon>
        <taxon>Teleostei</taxon>
        <taxon>Anguilliformes</taxon>
        <taxon>Anguillidae</taxon>
        <taxon>Anguilla</taxon>
    </lineage>
</organism>
<sequence>MKAAWPLLTCWAGRWNWKSW</sequence>
<proteinExistence type="predicted"/>
<name>A0A0E9TJS7_ANGAN</name>
<dbReference type="AlphaFoldDB" id="A0A0E9TJS7"/>